<accession>A0ABQ8UUF1</accession>
<dbReference type="Proteomes" id="UP001141327">
    <property type="component" value="Unassembled WGS sequence"/>
</dbReference>
<proteinExistence type="predicted"/>
<organism evidence="2 3">
    <name type="scientific">Paratrimastix pyriformis</name>
    <dbReference type="NCBI Taxonomy" id="342808"/>
    <lineage>
        <taxon>Eukaryota</taxon>
        <taxon>Metamonada</taxon>
        <taxon>Preaxostyla</taxon>
        <taxon>Paratrimastigidae</taxon>
        <taxon>Paratrimastix</taxon>
    </lineage>
</organism>
<evidence type="ECO:0000313" key="3">
    <source>
        <dbReference type="Proteomes" id="UP001141327"/>
    </source>
</evidence>
<evidence type="ECO:0000313" key="2">
    <source>
        <dbReference type="EMBL" id="KAJ4461372.1"/>
    </source>
</evidence>
<comment type="caution">
    <text evidence="2">The sequence shown here is derived from an EMBL/GenBank/DDBJ whole genome shotgun (WGS) entry which is preliminary data.</text>
</comment>
<dbReference type="InterPro" id="IPR016024">
    <property type="entry name" value="ARM-type_fold"/>
</dbReference>
<dbReference type="SUPFAM" id="SSF48371">
    <property type="entry name" value="ARM repeat"/>
    <property type="match status" value="1"/>
</dbReference>
<name>A0ABQ8UUF1_9EUKA</name>
<dbReference type="InterPro" id="IPR011989">
    <property type="entry name" value="ARM-like"/>
</dbReference>
<gene>
    <name evidence="2" type="ORF">PAPYR_2432</name>
</gene>
<dbReference type="Gene3D" id="1.25.10.10">
    <property type="entry name" value="Leucine-rich Repeat Variant"/>
    <property type="match status" value="1"/>
</dbReference>
<sequence>MARQAREEVTYLRARNFLPFVYPFLKDKDRAVREMAAEVLGPPAAPAPRLGEEPRAEMADAHGPSPHSHPLGGWPPAGTAGPQGELLLIEGLLKDSSPAIRAAAASACRPLALPPPPCPRPLAPAPLPPPPCTWTWSGRLRLAASGWPPPVGPHGLMTGVCVGLRLVVGAARHGLTAVGPRAIRTLLLALHDKDPAVKAAVTQTIRAIGAPAIASELVGRPVAQRNVVLVGAREIAESSFPYGAPLVELLQAVIERVEGAPASPPGPSTAAMPPPSPSAAAAAVASPAATRSSLFGEASPMGLGLGAGLAMGSRGAATGGASGGPASADRVLSRRAGLGPGTHAASTPPPPPSVAAAIMLQVGSRPLPAPCPPPARPLPAPARPCLELHLSQPASILDWHKARPQTLRSPESIRRAMRRVDL</sequence>
<evidence type="ECO:0000256" key="1">
    <source>
        <dbReference type="SAM" id="MobiDB-lite"/>
    </source>
</evidence>
<reference evidence="2" key="1">
    <citation type="journal article" date="2022" name="bioRxiv">
        <title>Genomics of Preaxostyla Flagellates Illuminates Evolutionary Transitions and the Path Towards Mitochondrial Loss.</title>
        <authorList>
            <person name="Novak L.V.F."/>
            <person name="Treitli S.C."/>
            <person name="Pyrih J."/>
            <person name="Halakuc P."/>
            <person name="Pipaliya S.V."/>
            <person name="Vacek V."/>
            <person name="Brzon O."/>
            <person name="Soukal P."/>
            <person name="Eme L."/>
            <person name="Dacks J.B."/>
            <person name="Karnkowska A."/>
            <person name="Elias M."/>
            <person name="Hampl V."/>
        </authorList>
    </citation>
    <scope>NUCLEOTIDE SEQUENCE</scope>
    <source>
        <strain evidence="2">RCP-MX</strain>
    </source>
</reference>
<protein>
    <submittedName>
        <fullName evidence="2">Uncharacterized protein</fullName>
    </submittedName>
</protein>
<dbReference type="EMBL" id="JAPMOS010000008">
    <property type="protein sequence ID" value="KAJ4461372.1"/>
    <property type="molecule type" value="Genomic_DNA"/>
</dbReference>
<feature type="region of interest" description="Disordered" evidence="1">
    <location>
        <begin position="260"/>
        <end position="284"/>
    </location>
</feature>
<keyword evidence="3" id="KW-1185">Reference proteome</keyword>
<feature type="compositionally biased region" description="Pro residues" evidence="1">
    <location>
        <begin position="262"/>
        <end position="277"/>
    </location>
</feature>